<feature type="region of interest" description="Disordered" evidence="1">
    <location>
        <begin position="86"/>
        <end position="106"/>
    </location>
</feature>
<accession>A0AAV0KX87</accession>
<gene>
    <name evidence="2" type="ORF">LITE_LOCUS20947</name>
</gene>
<organism evidence="2 3">
    <name type="scientific">Linum tenue</name>
    <dbReference type="NCBI Taxonomy" id="586396"/>
    <lineage>
        <taxon>Eukaryota</taxon>
        <taxon>Viridiplantae</taxon>
        <taxon>Streptophyta</taxon>
        <taxon>Embryophyta</taxon>
        <taxon>Tracheophyta</taxon>
        <taxon>Spermatophyta</taxon>
        <taxon>Magnoliopsida</taxon>
        <taxon>eudicotyledons</taxon>
        <taxon>Gunneridae</taxon>
        <taxon>Pentapetalae</taxon>
        <taxon>rosids</taxon>
        <taxon>fabids</taxon>
        <taxon>Malpighiales</taxon>
        <taxon>Linaceae</taxon>
        <taxon>Linum</taxon>
    </lineage>
</organism>
<sequence length="135" mass="15466">MCTLEKRGDFFILTLTGENDDHRTNSHRRRPICSPRSKIAGHQRLCPHHHLPGQILLQRIRSRLGEIRRSPIRGLLAAPPNGGIVPTDCRRADLPSDAHRRRRRIHPGAEPRLRVCEGRQRGFVHERGRFGASFP</sequence>
<reference evidence="2" key="1">
    <citation type="submission" date="2022-08" db="EMBL/GenBank/DDBJ databases">
        <authorList>
            <person name="Gutierrez-Valencia J."/>
        </authorList>
    </citation>
    <scope>NUCLEOTIDE SEQUENCE</scope>
</reference>
<evidence type="ECO:0000313" key="3">
    <source>
        <dbReference type="Proteomes" id="UP001154282"/>
    </source>
</evidence>
<name>A0AAV0KX87_9ROSI</name>
<dbReference type="EMBL" id="CAMGYJ010000005">
    <property type="protein sequence ID" value="CAI0426807.1"/>
    <property type="molecule type" value="Genomic_DNA"/>
</dbReference>
<proteinExistence type="predicted"/>
<protein>
    <submittedName>
        <fullName evidence="2">Uncharacterized protein</fullName>
    </submittedName>
</protein>
<evidence type="ECO:0000256" key="1">
    <source>
        <dbReference type="SAM" id="MobiDB-lite"/>
    </source>
</evidence>
<dbReference type="AlphaFoldDB" id="A0AAV0KX87"/>
<keyword evidence="3" id="KW-1185">Reference proteome</keyword>
<dbReference type="Proteomes" id="UP001154282">
    <property type="component" value="Unassembled WGS sequence"/>
</dbReference>
<evidence type="ECO:0000313" key="2">
    <source>
        <dbReference type="EMBL" id="CAI0426807.1"/>
    </source>
</evidence>
<comment type="caution">
    <text evidence="2">The sequence shown here is derived from an EMBL/GenBank/DDBJ whole genome shotgun (WGS) entry which is preliminary data.</text>
</comment>
<feature type="compositionally biased region" description="Basic and acidic residues" evidence="1">
    <location>
        <begin position="88"/>
        <end position="98"/>
    </location>
</feature>